<reference evidence="1 2" key="1">
    <citation type="submission" date="2018-08" db="EMBL/GenBank/DDBJ databases">
        <title>Recombination of ecologically and evolutionarily significant loci maintains genetic cohesion in the Pseudomonas syringae species complex.</title>
        <authorList>
            <person name="Dillon M."/>
            <person name="Thakur S."/>
            <person name="Almeida R.N.D."/>
            <person name="Weir B.S."/>
            <person name="Guttman D.S."/>
        </authorList>
    </citation>
    <scope>NUCLEOTIDE SEQUENCE [LARGE SCALE GENOMIC DNA]</scope>
    <source>
        <strain evidence="1 2">ICMP 12341</strain>
    </source>
</reference>
<proteinExistence type="predicted"/>
<dbReference type="RefSeq" id="WP_122234913.1">
    <property type="nucleotide sequence ID" value="NZ_RBOV01000075.1"/>
</dbReference>
<name>A0A3M3JT18_9PSED</name>
<protein>
    <submittedName>
        <fullName evidence="1">Uncharacterized protein</fullName>
    </submittedName>
</protein>
<dbReference type="AlphaFoldDB" id="A0A3M3JT18"/>
<dbReference type="Proteomes" id="UP000271468">
    <property type="component" value="Unassembled WGS sequence"/>
</dbReference>
<gene>
    <name evidence="1" type="ORF">ALQ65_200078</name>
</gene>
<organism evidence="1 2">
    <name type="scientific">Pseudomonas syringae pv. coriandricola</name>
    <dbReference type="NCBI Taxonomy" id="264453"/>
    <lineage>
        <taxon>Bacteria</taxon>
        <taxon>Pseudomonadati</taxon>
        <taxon>Pseudomonadota</taxon>
        <taxon>Gammaproteobacteria</taxon>
        <taxon>Pseudomonadales</taxon>
        <taxon>Pseudomonadaceae</taxon>
        <taxon>Pseudomonas</taxon>
    </lineage>
</organism>
<comment type="caution">
    <text evidence="1">The sequence shown here is derived from an EMBL/GenBank/DDBJ whole genome shotgun (WGS) entry which is preliminary data.</text>
</comment>
<evidence type="ECO:0000313" key="2">
    <source>
        <dbReference type="Proteomes" id="UP000271468"/>
    </source>
</evidence>
<sequence>MWLNEAIVQWHWDGVSIDSIVGFAANHKMELFDFIETYFCEGWPDSVPENYRGWVFGPVYGKRIGNPEGYKKMLHILAIDKDGKALTFQGACDVYLDADGYDVVVTTAQDAIALAKEYRAVAD</sequence>
<evidence type="ECO:0000313" key="1">
    <source>
        <dbReference type="EMBL" id="RMN13969.1"/>
    </source>
</evidence>
<dbReference type="EMBL" id="RBOV01000075">
    <property type="protein sequence ID" value="RMN13969.1"/>
    <property type="molecule type" value="Genomic_DNA"/>
</dbReference>
<accession>A0A3M3JT18</accession>